<dbReference type="Pfam" id="PF10112">
    <property type="entry name" value="Halogen_Hydrol"/>
    <property type="match status" value="1"/>
</dbReference>
<protein>
    <submittedName>
        <fullName evidence="3">5-bromo-4-chloroindolyl phosphate hydrolysis family protein</fullName>
    </submittedName>
</protein>
<reference evidence="3 4" key="1">
    <citation type="submission" date="2021-03" db="EMBL/GenBank/DDBJ databases">
        <title>Caproiciproducens sp. nov. isolated from feces of cow.</title>
        <authorList>
            <person name="Choi J.-Y."/>
        </authorList>
    </citation>
    <scope>NUCLEOTIDE SEQUENCE [LARGE SCALE GENOMIC DNA]</scope>
    <source>
        <strain evidence="3 4">AGMB10547</strain>
    </source>
</reference>
<feature type="region of interest" description="Disordered" evidence="1">
    <location>
        <begin position="70"/>
        <end position="89"/>
    </location>
</feature>
<keyword evidence="2" id="KW-0812">Transmembrane</keyword>
<evidence type="ECO:0000256" key="2">
    <source>
        <dbReference type="SAM" id="Phobius"/>
    </source>
</evidence>
<proteinExistence type="predicted"/>
<keyword evidence="2" id="KW-1133">Transmembrane helix</keyword>
<dbReference type="RefSeq" id="WP_219965077.1">
    <property type="nucleotide sequence ID" value="NZ_JAGFNZ010000002.1"/>
</dbReference>
<evidence type="ECO:0000313" key="4">
    <source>
        <dbReference type="Proteomes" id="UP000719942"/>
    </source>
</evidence>
<keyword evidence="4" id="KW-1185">Reference proteome</keyword>
<dbReference type="Proteomes" id="UP000719942">
    <property type="component" value="Unassembled WGS sequence"/>
</dbReference>
<dbReference type="InterPro" id="IPR018770">
    <property type="entry name" value="ChloroindolylP_hydrolase"/>
</dbReference>
<feature type="transmembrane region" description="Helical" evidence="2">
    <location>
        <begin position="114"/>
        <end position="142"/>
    </location>
</feature>
<accession>A0ABS7DN18</accession>
<keyword evidence="2" id="KW-0472">Membrane</keyword>
<sequence length="422" mass="47342">MKKIMSICAQDCTAGSLEEVMRNKYYKDIGKEVGRAVRRAVRSGNFEEIGRAVDDRVRKFTGDEEEIFHDRRESGRSQPYSYGRPSGWETQPSYREPAEFSAFRSRMPGGISGLVYAIVGASVGIPMLIADIAVFMVGVTGYMSLSDFAVAFSVLLPITLAALGMMGYGIGLRRRARRFARYREAMGNALFCTVAKLADTAGVSQERTKKDLKKMITSGACPQGHLDREETCFMVDDKTYEEYLEAERAYETRTQAAHTEEQKKQEDPKEAELAAVREEGNGYLRQIRAVNDALPGEVISEKLDRLENVSARIFSCVGKHPEKLPDIRRFIRYYMPTTLKLVKSYEEFETQPVQGENISKAKEEIERALDTINTAFENLLDSLFADDALDVSTDISTLETMLKQEGLTGSDFAKSTEETKLS</sequence>
<dbReference type="EMBL" id="JAGFNZ010000002">
    <property type="protein sequence ID" value="MBW7572688.1"/>
    <property type="molecule type" value="Genomic_DNA"/>
</dbReference>
<comment type="caution">
    <text evidence="3">The sequence shown here is derived from an EMBL/GenBank/DDBJ whole genome shotgun (WGS) entry which is preliminary data.</text>
</comment>
<name>A0ABS7DN18_9FIRM</name>
<evidence type="ECO:0000256" key="1">
    <source>
        <dbReference type="SAM" id="MobiDB-lite"/>
    </source>
</evidence>
<organism evidence="3 4">
    <name type="scientific">Caproiciproducens faecalis</name>
    <dbReference type="NCBI Taxonomy" id="2820301"/>
    <lineage>
        <taxon>Bacteria</taxon>
        <taxon>Bacillati</taxon>
        <taxon>Bacillota</taxon>
        <taxon>Clostridia</taxon>
        <taxon>Eubacteriales</taxon>
        <taxon>Acutalibacteraceae</taxon>
        <taxon>Caproiciproducens</taxon>
    </lineage>
</organism>
<gene>
    <name evidence="3" type="ORF">J5W02_07655</name>
</gene>
<feature type="transmembrane region" description="Helical" evidence="2">
    <location>
        <begin position="148"/>
        <end position="171"/>
    </location>
</feature>
<evidence type="ECO:0000313" key="3">
    <source>
        <dbReference type="EMBL" id="MBW7572688.1"/>
    </source>
</evidence>